<feature type="binding site" evidence="10">
    <location>
        <position position="126"/>
    </location>
    <ligand>
        <name>Zn(2+)</name>
        <dbReference type="ChEBI" id="CHEBI:29105"/>
    </ligand>
</feature>
<comment type="cofactor">
    <cofactor evidence="10">
        <name>Zn(2+)</name>
        <dbReference type="ChEBI" id="CHEBI:29105"/>
    </cofactor>
    <text evidence="10">Binds 1 zinc ion per subunit.</text>
</comment>
<keyword evidence="8 10" id="KW-0648">Protein biosynthesis</keyword>
<keyword evidence="10" id="KW-0862">Zinc</keyword>
<dbReference type="CDD" id="cd00808">
    <property type="entry name" value="GluRS_core"/>
    <property type="match status" value="1"/>
</dbReference>
<feature type="binding site" evidence="10">
    <location>
        <position position="128"/>
    </location>
    <ligand>
        <name>Zn(2+)</name>
        <dbReference type="ChEBI" id="CHEBI:29105"/>
    </ligand>
</feature>
<dbReference type="HAMAP" id="MF_00022">
    <property type="entry name" value="Glu_tRNA_synth_type1"/>
    <property type="match status" value="1"/>
</dbReference>
<dbReference type="InterPro" id="IPR004527">
    <property type="entry name" value="Glu-tRNA-ligase_bac/mito"/>
</dbReference>
<dbReference type="EC" id="6.1.1.17" evidence="10"/>
<dbReference type="Gene3D" id="3.40.50.620">
    <property type="entry name" value="HUPs"/>
    <property type="match status" value="1"/>
</dbReference>
<comment type="catalytic activity">
    <reaction evidence="10">
        <text>tRNA(Glu) + L-glutamate + ATP = L-glutamyl-tRNA(Glu) + AMP + diphosphate</text>
        <dbReference type="Rhea" id="RHEA:23540"/>
        <dbReference type="Rhea" id="RHEA-COMP:9663"/>
        <dbReference type="Rhea" id="RHEA-COMP:9680"/>
        <dbReference type="ChEBI" id="CHEBI:29985"/>
        <dbReference type="ChEBI" id="CHEBI:30616"/>
        <dbReference type="ChEBI" id="CHEBI:33019"/>
        <dbReference type="ChEBI" id="CHEBI:78442"/>
        <dbReference type="ChEBI" id="CHEBI:78520"/>
        <dbReference type="ChEBI" id="CHEBI:456215"/>
        <dbReference type="EC" id="6.1.1.17"/>
    </reaction>
</comment>
<keyword evidence="9 10" id="KW-0030">Aminoacyl-tRNA synthetase</keyword>
<comment type="similarity">
    <text evidence="2 10">Belongs to the class-I aminoacyl-tRNA synthetase family. Glutamate--tRNA ligase type 1 subfamily.</text>
</comment>
<keyword evidence="10" id="KW-0479">Metal-binding</keyword>
<dbReference type="STRING" id="39841.SAMN05660836_01090"/>
<comment type="subcellular location">
    <subcellularLocation>
        <location evidence="1 10">Cytoplasm</location>
    </subcellularLocation>
</comment>
<dbReference type="PROSITE" id="PS00178">
    <property type="entry name" value="AA_TRNA_LIGASE_I"/>
    <property type="match status" value="1"/>
</dbReference>
<dbReference type="SUPFAM" id="SSF48163">
    <property type="entry name" value="An anticodon-binding domain of class I aminoacyl-tRNA synthetases"/>
    <property type="match status" value="1"/>
</dbReference>
<dbReference type="GO" id="GO:0005524">
    <property type="term" value="F:ATP binding"/>
    <property type="evidence" value="ECO:0007669"/>
    <property type="project" value="UniProtKB-UniRule"/>
</dbReference>
<feature type="domain" description="Glutamyl/glutaminyl-tRNA synthetase class Ib catalytic" evidence="11">
    <location>
        <begin position="3"/>
        <end position="304"/>
    </location>
</feature>
<keyword evidence="5 10" id="KW-0436">Ligase</keyword>
<evidence type="ECO:0000313" key="14">
    <source>
        <dbReference type="Proteomes" id="UP000199611"/>
    </source>
</evidence>
<dbReference type="InterPro" id="IPR001412">
    <property type="entry name" value="aa-tRNA-synth_I_CS"/>
</dbReference>
<dbReference type="InterPro" id="IPR000924">
    <property type="entry name" value="Glu/Gln-tRNA-synth"/>
</dbReference>
<comment type="subunit">
    <text evidence="3 10">Monomer.</text>
</comment>
<dbReference type="AlphaFoldDB" id="A0A1I4SPK3"/>
<dbReference type="InterPro" id="IPR049940">
    <property type="entry name" value="GluQ/Sye"/>
</dbReference>
<organism evidence="13 14">
    <name type="scientific">Thermodesulforhabdus norvegica</name>
    <dbReference type="NCBI Taxonomy" id="39841"/>
    <lineage>
        <taxon>Bacteria</taxon>
        <taxon>Pseudomonadati</taxon>
        <taxon>Thermodesulfobacteriota</taxon>
        <taxon>Syntrophobacteria</taxon>
        <taxon>Syntrophobacterales</taxon>
        <taxon>Thermodesulforhabdaceae</taxon>
        <taxon>Thermodesulforhabdus</taxon>
    </lineage>
</organism>
<evidence type="ECO:0000256" key="5">
    <source>
        <dbReference type="ARBA" id="ARBA00022598"/>
    </source>
</evidence>
<feature type="binding site" evidence="10">
    <location>
        <position position="101"/>
    </location>
    <ligand>
        <name>Zn(2+)</name>
        <dbReference type="ChEBI" id="CHEBI:29105"/>
    </ligand>
</feature>
<feature type="short sequence motif" description="'KMSKS' region" evidence="10">
    <location>
        <begin position="236"/>
        <end position="240"/>
    </location>
</feature>
<gene>
    <name evidence="10" type="primary">gltX</name>
    <name evidence="13" type="ORF">SAMN05660836_01090</name>
</gene>
<dbReference type="Pfam" id="PF19269">
    <property type="entry name" value="Anticodon_2"/>
    <property type="match status" value="1"/>
</dbReference>
<dbReference type="GO" id="GO:0004818">
    <property type="term" value="F:glutamate-tRNA ligase activity"/>
    <property type="evidence" value="ECO:0007669"/>
    <property type="project" value="UniProtKB-UniRule"/>
</dbReference>
<keyword evidence="7 10" id="KW-0067">ATP-binding</keyword>
<dbReference type="InterPro" id="IPR014729">
    <property type="entry name" value="Rossmann-like_a/b/a_fold"/>
</dbReference>
<evidence type="ECO:0000256" key="1">
    <source>
        <dbReference type="ARBA" id="ARBA00004496"/>
    </source>
</evidence>
<dbReference type="FunFam" id="3.40.50.620:FF:000007">
    <property type="entry name" value="Glutamate--tRNA ligase"/>
    <property type="match status" value="1"/>
</dbReference>
<dbReference type="PRINTS" id="PR00987">
    <property type="entry name" value="TRNASYNTHGLU"/>
</dbReference>
<dbReference type="InterPro" id="IPR020752">
    <property type="entry name" value="Glu-tRNA-synth_I_codon-bd_sub1"/>
</dbReference>
<dbReference type="InterPro" id="IPR008925">
    <property type="entry name" value="aa_tRNA-synth_I_cd-bd_sf"/>
</dbReference>
<dbReference type="Pfam" id="PF00749">
    <property type="entry name" value="tRNA-synt_1c"/>
    <property type="match status" value="1"/>
</dbReference>
<evidence type="ECO:0000256" key="4">
    <source>
        <dbReference type="ARBA" id="ARBA00022490"/>
    </source>
</evidence>
<dbReference type="GO" id="GO:0005829">
    <property type="term" value="C:cytosol"/>
    <property type="evidence" value="ECO:0007669"/>
    <property type="project" value="TreeGrafter"/>
</dbReference>
<evidence type="ECO:0000313" key="13">
    <source>
        <dbReference type="EMBL" id="SFM66339.1"/>
    </source>
</evidence>
<reference evidence="13 14" key="1">
    <citation type="submission" date="2016-10" db="EMBL/GenBank/DDBJ databases">
        <authorList>
            <person name="de Groot N.N."/>
        </authorList>
    </citation>
    <scope>NUCLEOTIDE SEQUENCE [LARGE SCALE GENOMIC DNA]</scope>
    <source>
        <strain evidence="13 14">DSM 9990</strain>
    </source>
</reference>
<feature type="domain" description="Aminoacyl-tRNA synthetase class I anticodon-binding" evidence="12">
    <location>
        <begin position="317"/>
        <end position="459"/>
    </location>
</feature>
<evidence type="ECO:0000256" key="2">
    <source>
        <dbReference type="ARBA" id="ARBA00007894"/>
    </source>
</evidence>
<dbReference type="InterPro" id="IPR045462">
    <property type="entry name" value="aa-tRNA-synth_I_cd-bd"/>
</dbReference>
<dbReference type="InterPro" id="IPR020058">
    <property type="entry name" value="Glu/Gln-tRNA-synth_Ib_cat-dom"/>
</dbReference>
<feature type="short sequence motif" description="'HIGH' region" evidence="10">
    <location>
        <begin position="10"/>
        <end position="20"/>
    </location>
</feature>
<evidence type="ECO:0000259" key="12">
    <source>
        <dbReference type="Pfam" id="PF19269"/>
    </source>
</evidence>
<keyword evidence="14" id="KW-1185">Reference proteome</keyword>
<dbReference type="Proteomes" id="UP000199611">
    <property type="component" value="Unassembled WGS sequence"/>
</dbReference>
<evidence type="ECO:0000256" key="8">
    <source>
        <dbReference type="ARBA" id="ARBA00022917"/>
    </source>
</evidence>
<dbReference type="GO" id="GO:0000049">
    <property type="term" value="F:tRNA binding"/>
    <property type="evidence" value="ECO:0007669"/>
    <property type="project" value="InterPro"/>
</dbReference>
<dbReference type="Gene3D" id="1.10.8.70">
    <property type="entry name" value="Glutamate-tRNA synthetase, class I, anticodon-binding domain 1"/>
    <property type="match status" value="1"/>
</dbReference>
<dbReference type="PANTHER" id="PTHR43311">
    <property type="entry name" value="GLUTAMATE--TRNA LIGASE"/>
    <property type="match status" value="1"/>
</dbReference>
<dbReference type="GO" id="GO:0008270">
    <property type="term" value="F:zinc ion binding"/>
    <property type="evidence" value="ECO:0007669"/>
    <property type="project" value="UniProtKB-UniRule"/>
</dbReference>
<evidence type="ECO:0000259" key="11">
    <source>
        <dbReference type="Pfam" id="PF00749"/>
    </source>
</evidence>
<feature type="binding site" evidence="10">
    <location>
        <position position="239"/>
    </location>
    <ligand>
        <name>ATP</name>
        <dbReference type="ChEBI" id="CHEBI:30616"/>
    </ligand>
</feature>
<evidence type="ECO:0000256" key="10">
    <source>
        <dbReference type="HAMAP-Rule" id="MF_00022"/>
    </source>
</evidence>
<dbReference type="GO" id="GO:0006424">
    <property type="term" value="P:glutamyl-tRNA aminoacylation"/>
    <property type="evidence" value="ECO:0007669"/>
    <property type="project" value="UniProtKB-UniRule"/>
</dbReference>
<dbReference type="InterPro" id="IPR033910">
    <property type="entry name" value="GluRS_core"/>
</dbReference>
<name>A0A1I4SPK3_9BACT</name>
<dbReference type="PANTHER" id="PTHR43311:SF2">
    <property type="entry name" value="GLUTAMATE--TRNA LIGASE, MITOCHONDRIAL-RELATED"/>
    <property type="match status" value="1"/>
</dbReference>
<keyword evidence="6 10" id="KW-0547">Nucleotide-binding</keyword>
<dbReference type="NCBIfam" id="TIGR00464">
    <property type="entry name" value="gltX_bact"/>
    <property type="match status" value="1"/>
</dbReference>
<comment type="function">
    <text evidence="10">Catalyzes the attachment of glutamate to tRNA(Glu) in a two-step reaction: glutamate is first activated by ATP to form Glu-AMP and then transferred to the acceptor end of tRNA(Glu).</text>
</comment>
<evidence type="ECO:0000256" key="9">
    <source>
        <dbReference type="ARBA" id="ARBA00023146"/>
    </source>
</evidence>
<dbReference type="RefSeq" id="WP_093394058.1">
    <property type="nucleotide sequence ID" value="NZ_FOUU01000002.1"/>
</dbReference>
<accession>A0A1I4SPK3</accession>
<dbReference type="OrthoDB" id="9807503at2"/>
<evidence type="ECO:0000256" key="6">
    <source>
        <dbReference type="ARBA" id="ARBA00022741"/>
    </source>
</evidence>
<dbReference type="InterPro" id="IPR020751">
    <property type="entry name" value="aa-tRNA-synth_I_codon-bd_sub2"/>
</dbReference>
<sequence>MAKVVTRFAPSPTGYLHIGGARTALFNWLFARHNNGTFILRIENTDTQRSTQEYTQSILEALTWLGLNWDEGPYFQTDRLDIYRDFARKLYESGWAYYCECDPEDVERRRREAQKAGLKPRYDRRCRDKGLDPGPGRALRFRCPESGSTVLHDIVKGPIVFDNSELDDLVLIRRDGMPTYNFTVVVDDITMGITHVIRGDDHVNNTPKQILLYHALGAPLPVFAHVPMILGPDRTRLSKRHGATSVLAYRDMGYLPEAIVNYLARLGWSHGDQEIFSREELIEKFSLENIGTSASVFDIEKLRWLNGHYIRSKKPEELCALLKPFLQKCGYPPKPDEYILKAAITLQPRCSTLEELAQLMNFYMTDRFEYEESGVKKFFVPEILPILEDIVEYLEQIEKLDEKELEVYFRNLAEKKGIKLKMIAQPVRLALTGRTASPGLFEIMSILGKEEVINRLKRACEYIRTGLMPVARSQ</sequence>
<keyword evidence="4 10" id="KW-0963">Cytoplasm</keyword>
<evidence type="ECO:0000256" key="3">
    <source>
        <dbReference type="ARBA" id="ARBA00011245"/>
    </source>
</evidence>
<dbReference type="Gene3D" id="1.10.10.350">
    <property type="match status" value="1"/>
</dbReference>
<protein>
    <recommendedName>
        <fullName evidence="10">Glutamate--tRNA ligase</fullName>
        <ecNumber evidence="10">6.1.1.17</ecNumber>
    </recommendedName>
    <alternativeName>
        <fullName evidence="10">Glutamyl-tRNA synthetase</fullName>
        <shortName evidence="10">GluRS</shortName>
    </alternativeName>
</protein>
<feature type="binding site" evidence="10">
    <location>
        <position position="99"/>
    </location>
    <ligand>
        <name>Zn(2+)</name>
        <dbReference type="ChEBI" id="CHEBI:29105"/>
    </ligand>
</feature>
<dbReference type="SUPFAM" id="SSF52374">
    <property type="entry name" value="Nucleotidylyl transferase"/>
    <property type="match status" value="1"/>
</dbReference>
<evidence type="ECO:0000256" key="7">
    <source>
        <dbReference type="ARBA" id="ARBA00022840"/>
    </source>
</evidence>
<proteinExistence type="inferred from homology"/>
<dbReference type="EMBL" id="FOUU01000002">
    <property type="protein sequence ID" value="SFM66339.1"/>
    <property type="molecule type" value="Genomic_DNA"/>
</dbReference>